<dbReference type="EMBL" id="CCBN010000013">
    <property type="protein sequence ID" value="CDO56015.1"/>
    <property type="molecule type" value="Genomic_DNA"/>
</dbReference>
<sequence length="192" mass="22327">MKSRVWEENPWLWILTCHKLNLFFFKHPPRTAFSHPSGTFITFSTFKRRQTTLRTQLFSLKSKNFDTLIFQNGSSKLGNLLSNTTHKTQKETNPKEPKVSFKAQKDQTGNLLINVLIHSLHKYSLYVHILGRGRKQYAATPAVAKNWFLPHPSPARWIWMVTYLFFFGMASMVSTLCNNYSYCTILIPLPVI</sequence>
<evidence type="ECO:0000313" key="3">
    <source>
        <dbReference type="Proteomes" id="UP000242525"/>
    </source>
</evidence>
<dbReference type="Proteomes" id="UP000242525">
    <property type="component" value="Unassembled WGS sequence"/>
</dbReference>
<comment type="caution">
    <text evidence="2">The sequence shown here is derived from an EMBL/GenBank/DDBJ whole genome shotgun (WGS) entry which is preliminary data.</text>
</comment>
<keyword evidence="1" id="KW-0812">Transmembrane</keyword>
<keyword evidence="3" id="KW-1185">Reference proteome</keyword>
<feature type="transmembrane region" description="Helical" evidence="1">
    <location>
        <begin position="157"/>
        <end position="176"/>
    </location>
</feature>
<reference evidence="2" key="1">
    <citation type="submission" date="2014-03" db="EMBL/GenBank/DDBJ databases">
        <authorList>
            <person name="Casaregola S."/>
        </authorList>
    </citation>
    <scope>NUCLEOTIDE SEQUENCE [LARGE SCALE GENOMIC DNA]</scope>
    <source>
        <strain evidence="2">CLIB 918</strain>
    </source>
</reference>
<protein>
    <submittedName>
        <fullName evidence="2">Uncharacterized protein</fullName>
    </submittedName>
</protein>
<name>A0A0J9XFG2_GEOCN</name>
<accession>A0A0J9XFG2</accession>
<keyword evidence="1" id="KW-0472">Membrane</keyword>
<dbReference type="AlphaFoldDB" id="A0A0J9XFG2"/>
<proteinExistence type="predicted"/>
<keyword evidence="1" id="KW-1133">Transmembrane helix</keyword>
<organism evidence="2 3">
    <name type="scientific">Geotrichum candidum</name>
    <name type="common">Oospora lactis</name>
    <name type="synonym">Dipodascus geotrichum</name>
    <dbReference type="NCBI Taxonomy" id="1173061"/>
    <lineage>
        <taxon>Eukaryota</taxon>
        <taxon>Fungi</taxon>
        <taxon>Dikarya</taxon>
        <taxon>Ascomycota</taxon>
        <taxon>Saccharomycotina</taxon>
        <taxon>Dipodascomycetes</taxon>
        <taxon>Dipodascales</taxon>
        <taxon>Dipodascaceae</taxon>
        <taxon>Geotrichum</taxon>
    </lineage>
</organism>
<evidence type="ECO:0000256" key="1">
    <source>
        <dbReference type="SAM" id="Phobius"/>
    </source>
</evidence>
<evidence type="ECO:0000313" key="2">
    <source>
        <dbReference type="EMBL" id="CDO56015.1"/>
    </source>
</evidence>
<gene>
    <name evidence="2" type="ORF">BN980_GECA13s01610g</name>
</gene>